<keyword evidence="3" id="KW-0378">Hydrolase</keyword>
<proteinExistence type="inferred from homology"/>
<dbReference type="InterPro" id="IPR023485">
    <property type="entry name" value="Ptyr_pPase"/>
</dbReference>
<evidence type="ECO:0000256" key="3">
    <source>
        <dbReference type="ARBA" id="ARBA00022801"/>
    </source>
</evidence>
<dbReference type="Pfam" id="PF01451">
    <property type="entry name" value="LMWPc"/>
    <property type="match status" value="1"/>
</dbReference>
<dbReference type="PRINTS" id="PR00719">
    <property type="entry name" value="LMWPTPASE"/>
</dbReference>
<feature type="domain" description="Phosphotyrosine protein phosphatase I" evidence="5">
    <location>
        <begin position="12"/>
        <end position="156"/>
    </location>
</feature>
<dbReference type="SUPFAM" id="SSF52788">
    <property type="entry name" value="Phosphotyrosine protein phosphatases I"/>
    <property type="match status" value="1"/>
</dbReference>
<evidence type="ECO:0000313" key="6">
    <source>
        <dbReference type="EMBL" id="GAA2097079.1"/>
    </source>
</evidence>
<dbReference type="EMBL" id="BAAAPZ010000006">
    <property type="protein sequence ID" value="GAA2097079.1"/>
    <property type="molecule type" value="Genomic_DNA"/>
</dbReference>
<dbReference type="Gene3D" id="3.40.50.2300">
    <property type="match status" value="1"/>
</dbReference>
<sequence length="200" mass="21005">MSRRAHRPAPPLGILTVCTGNICRSPLAEQLLRRSLAGDRRYELGSAGLRAVTGAPMDPLAAAQLRAHGGEPEGLLGEQLDDVRVDTADLLLTMTRGQRDHLISRYPRAAQRTFTLAEFAALVPHAVQTGTGVAAPAGVPEARPVVEAAARNRFAARLSDADDVPDPIDASPDVHAAVAAQIAGLVATVADALRSLPHRS</sequence>
<gene>
    <name evidence="6" type="ORF">GCM10009823_17510</name>
</gene>
<comment type="similarity">
    <text evidence="1">Belongs to the low molecular weight phosphotyrosine protein phosphatase family.</text>
</comment>
<dbReference type="InterPro" id="IPR050438">
    <property type="entry name" value="LMW_PTPase"/>
</dbReference>
<evidence type="ECO:0000256" key="2">
    <source>
        <dbReference type="ARBA" id="ARBA00013064"/>
    </source>
</evidence>
<evidence type="ECO:0000313" key="7">
    <source>
        <dbReference type="Proteomes" id="UP001500984"/>
    </source>
</evidence>
<dbReference type="InterPro" id="IPR017867">
    <property type="entry name" value="Tyr_phospatase_low_mol_wt"/>
</dbReference>
<dbReference type="PANTHER" id="PTHR11717:SF7">
    <property type="entry name" value="LOW MOLECULAR WEIGHT PHOSPHOTYROSINE PROTEIN PHOSPHATASE"/>
    <property type="match status" value="1"/>
</dbReference>
<dbReference type="SMART" id="SM00226">
    <property type="entry name" value="LMWPc"/>
    <property type="match status" value="1"/>
</dbReference>
<name>A0ABN2WQT8_9MICO</name>
<reference evidence="6 7" key="1">
    <citation type="journal article" date="2019" name="Int. J. Syst. Evol. Microbiol.">
        <title>The Global Catalogue of Microorganisms (GCM) 10K type strain sequencing project: providing services to taxonomists for standard genome sequencing and annotation.</title>
        <authorList>
            <consortium name="The Broad Institute Genomics Platform"/>
            <consortium name="The Broad Institute Genome Sequencing Center for Infectious Disease"/>
            <person name="Wu L."/>
            <person name="Ma J."/>
        </authorList>
    </citation>
    <scope>NUCLEOTIDE SEQUENCE [LARGE SCALE GENOMIC DNA]</scope>
    <source>
        <strain evidence="6 7">JCM 15900</strain>
    </source>
</reference>
<dbReference type="EC" id="3.1.3.48" evidence="2"/>
<accession>A0ABN2WQT8</accession>
<dbReference type="InterPro" id="IPR036196">
    <property type="entry name" value="Ptyr_pPase_sf"/>
</dbReference>
<protein>
    <recommendedName>
        <fullName evidence="2">protein-tyrosine-phosphatase</fullName>
        <ecNumber evidence="2">3.1.3.48</ecNumber>
    </recommendedName>
</protein>
<evidence type="ECO:0000259" key="5">
    <source>
        <dbReference type="SMART" id="SM00226"/>
    </source>
</evidence>
<evidence type="ECO:0000256" key="4">
    <source>
        <dbReference type="ARBA" id="ARBA00022912"/>
    </source>
</evidence>
<organism evidence="6 7">
    <name type="scientific">Brevibacterium salitolerans</name>
    <dbReference type="NCBI Taxonomy" id="1403566"/>
    <lineage>
        <taxon>Bacteria</taxon>
        <taxon>Bacillati</taxon>
        <taxon>Actinomycetota</taxon>
        <taxon>Actinomycetes</taxon>
        <taxon>Micrococcales</taxon>
        <taxon>Brevibacteriaceae</taxon>
        <taxon>Brevibacterium</taxon>
    </lineage>
</organism>
<keyword evidence="7" id="KW-1185">Reference proteome</keyword>
<comment type="caution">
    <text evidence="6">The sequence shown here is derived from an EMBL/GenBank/DDBJ whole genome shotgun (WGS) entry which is preliminary data.</text>
</comment>
<evidence type="ECO:0000256" key="1">
    <source>
        <dbReference type="ARBA" id="ARBA00011063"/>
    </source>
</evidence>
<keyword evidence="4" id="KW-0904">Protein phosphatase</keyword>
<dbReference type="PANTHER" id="PTHR11717">
    <property type="entry name" value="LOW MOLECULAR WEIGHT PROTEIN TYROSINE PHOSPHATASE"/>
    <property type="match status" value="1"/>
</dbReference>
<dbReference type="Proteomes" id="UP001500984">
    <property type="component" value="Unassembled WGS sequence"/>
</dbReference>
<dbReference type="RefSeq" id="WP_344336903.1">
    <property type="nucleotide sequence ID" value="NZ_BAAAPZ010000006.1"/>
</dbReference>